<feature type="transmembrane region" description="Helical" evidence="6">
    <location>
        <begin position="185"/>
        <end position="203"/>
    </location>
</feature>
<comment type="subcellular location">
    <subcellularLocation>
        <location evidence="1">Cell membrane</location>
        <topology evidence="1">Multi-pass membrane protein</topology>
    </subcellularLocation>
</comment>
<feature type="transmembrane region" description="Helical" evidence="6">
    <location>
        <begin position="26"/>
        <end position="47"/>
    </location>
</feature>
<evidence type="ECO:0000256" key="2">
    <source>
        <dbReference type="ARBA" id="ARBA00022475"/>
    </source>
</evidence>
<feature type="transmembrane region" description="Helical" evidence="6">
    <location>
        <begin position="316"/>
        <end position="337"/>
    </location>
</feature>
<feature type="transmembrane region" description="Helical" evidence="6">
    <location>
        <begin position="215"/>
        <end position="239"/>
    </location>
</feature>
<sequence length="459" mass="49923">AKAPHLWALGVGAVVSGDFFGWQSGLVAGFNGLLIILAFVTTLYVLLSFSIAELSTTVPSGGGPYIFALHAIGPRAAYFAGLAESLKVVITCAVIVTGISSYLNQLLSLSSDYGPIWWAIFYVFFASLNVVGIEMTFRVQAFTTVVSVLILLVFYIGAATQVSYSEWVADRNWEYPEGWDGAVKGYSFALWFYLGIEELPLAVEVTINPERNMPIGLMTSIATLVIMAFCTVIFNSMIYPGADEIYNSSSPLLTGFQSVFGDNSTTSGFSWMLILGLIASFHSFVFCMGQLLYAIARDGFLPQILTRLHPTRGTMYVALISGSSIGFIVVLVLHYIIGDTRLGSVLINLALIGAVISYSFQLTSFIRLRINEPDRPRPYRSPFGVTGAVVSFALCVAGMVSIIYSGTSSYEFLASIIVAILYFIIGAVYFFMCVQPRIEAAPNTKTMRENLLSNASSKV</sequence>
<dbReference type="GO" id="GO:0022857">
    <property type="term" value="F:transmembrane transporter activity"/>
    <property type="evidence" value="ECO:0007669"/>
    <property type="project" value="InterPro"/>
</dbReference>
<keyword evidence="5 6" id="KW-0472">Membrane</keyword>
<feature type="transmembrane region" description="Helical" evidence="6">
    <location>
        <begin position="269"/>
        <end position="295"/>
    </location>
</feature>
<protein>
    <recommendedName>
        <fullName evidence="9">Amino acid permease/ SLC12A domain-containing protein</fullName>
    </recommendedName>
</protein>
<feature type="transmembrane region" description="Helical" evidence="6">
    <location>
        <begin position="412"/>
        <end position="432"/>
    </location>
</feature>
<reference evidence="7" key="2">
    <citation type="submission" date="2020-02" db="EMBL/GenBank/DDBJ databases">
        <authorList>
            <person name="Studholme D.J."/>
        </authorList>
    </citation>
    <scope>NUCLEOTIDE SEQUENCE</scope>
    <source>
        <strain evidence="7">00238/432</strain>
    </source>
</reference>
<proteinExistence type="predicted"/>
<feature type="transmembrane region" description="Helical" evidence="6">
    <location>
        <begin position="115"/>
        <end position="133"/>
    </location>
</feature>
<comment type="caution">
    <text evidence="7">The sequence shown here is derived from an EMBL/GenBank/DDBJ whole genome shotgun (WGS) entry which is preliminary data.</text>
</comment>
<keyword evidence="3 6" id="KW-0812">Transmembrane</keyword>
<dbReference type="PIRSF" id="PIRSF006060">
    <property type="entry name" value="AA_transporter"/>
    <property type="match status" value="1"/>
</dbReference>
<feature type="transmembrane region" description="Helical" evidence="6">
    <location>
        <begin position="383"/>
        <end position="406"/>
    </location>
</feature>
<evidence type="ECO:0000256" key="4">
    <source>
        <dbReference type="ARBA" id="ARBA00022989"/>
    </source>
</evidence>
<feature type="transmembrane region" description="Helical" evidence="6">
    <location>
        <begin position="343"/>
        <end position="362"/>
    </location>
</feature>
<dbReference type="Proteomes" id="UP000702964">
    <property type="component" value="Unassembled WGS sequence"/>
</dbReference>
<evidence type="ECO:0000313" key="8">
    <source>
        <dbReference type="Proteomes" id="UP000702964"/>
    </source>
</evidence>
<evidence type="ECO:0000313" key="7">
    <source>
        <dbReference type="EMBL" id="KAF4315315.1"/>
    </source>
</evidence>
<evidence type="ECO:0000256" key="1">
    <source>
        <dbReference type="ARBA" id="ARBA00004651"/>
    </source>
</evidence>
<keyword evidence="4 6" id="KW-1133">Transmembrane helix</keyword>
<gene>
    <name evidence="7" type="ORF">G195_011024</name>
</gene>
<dbReference type="Pfam" id="PF13520">
    <property type="entry name" value="AA_permease_2"/>
    <property type="match status" value="1"/>
</dbReference>
<dbReference type="InterPro" id="IPR050367">
    <property type="entry name" value="APC_superfamily"/>
</dbReference>
<dbReference type="Gene3D" id="1.20.1740.10">
    <property type="entry name" value="Amino acid/polyamine transporter I"/>
    <property type="match status" value="1"/>
</dbReference>
<accession>A0A8J4S3R9</accession>
<feature type="transmembrane region" description="Helical" evidence="6">
    <location>
        <begin position="85"/>
        <end position="103"/>
    </location>
</feature>
<evidence type="ECO:0000256" key="6">
    <source>
        <dbReference type="SAM" id="Phobius"/>
    </source>
</evidence>
<organism evidence="7 8">
    <name type="scientific">Phytophthora kernoviae 00238/432</name>
    <dbReference type="NCBI Taxonomy" id="1284355"/>
    <lineage>
        <taxon>Eukaryota</taxon>
        <taxon>Sar</taxon>
        <taxon>Stramenopiles</taxon>
        <taxon>Oomycota</taxon>
        <taxon>Peronosporomycetes</taxon>
        <taxon>Peronosporales</taxon>
        <taxon>Peronosporaceae</taxon>
        <taxon>Phytophthora</taxon>
    </lineage>
</organism>
<dbReference type="GO" id="GO:0005886">
    <property type="term" value="C:plasma membrane"/>
    <property type="evidence" value="ECO:0007669"/>
    <property type="project" value="UniProtKB-SubCell"/>
</dbReference>
<evidence type="ECO:0008006" key="9">
    <source>
        <dbReference type="Google" id="ProtNLM"/>
    </source>
</evidence>
<keyword evidence="2" id="KW-1003">Cell membrane</keyword>
<dbReference type="InterPro" id="IPR002293">
    <property type="entry name" value="AA/rel_permease1"/>
</dbReference>
<dbReference type="PANTHER" id="PTHR42770:SF7">
    <property type="entry name" value="MEMBRANE PROTEIN"/>
    <property type="match status" value="1"/>
</dbReference>
<name>A0A8J4S3R9_9STRA</name>
<feature type="non-terminal residue" evidence="7">
    <location>
        <position position="1"/>
    </location>
</feature>
<feature type="transmembrane region" description="Helical" evidence="6">
    <location>
        <begin position="145"/>
        <end position="165"/>
    </location>
</feature>
<evidence type="ECO:0000256" key="3">
    <source>
        <dbReference type="ARBA" id="ARBA00022692"/>
    </source>
</evidence>
<reference evidence="7" key="1">
    <citation type="journal article" date="2015" name="Genom Data">
        <title>Draft genome sequences of Phytophthora kernoviae and Phytophthora ramorum lineage EU2 from Scotland.</title>
        <authorList>
            <person name="Sambles C."/>
            <person name="Schlenzig A."/>
            <person name="O'Neill P."/>
            <person name="Grant M."/>
            <person name="Studholme D.J."/>
        </authorList>
    </citation>
    <scope>NUCLEOTIDE SEQUENCE</scope>
    <source>
        <strain evidence="7">00238/432</strain>
    </source>
</reference>
<dbReference type="AlphaFoldDB" id="A0A8J4S3R9"/>
<dbReference type="EMBL" id="AOFI03000890">
    <property type="protein sequence ID" value="KAF4315315.1"/>
    <property type="molecule type" value="Genomic_DNA"/>
</dbReference>
<dbReference type="PANTHER" id="PTHR42770">
    <property type="entry name" value="AMINO ACID TRANSPORTER-RELATED"/>
    <property type="match status" value="1"/>
</dbReference>
<evidence type="ECO:0000256" key="5">
    <source>
        <dbReference type="ARBA" id="ARBA00023136"/>
    </source>
</evidence>